<dbReference type="HOGENOM" id="CLU_2461740_0_0_2"/>
<protein>
    <submittedName>
        <fullName evidence="1">Uncharacterized protein</fullName>
    </submittedName>
</protein>
<evidence type="ECO:0000313" key="2">
    <source>
        <dbReference type="Proteomes" id="UP000002487"/>
    </source>
</evidence>
<name>Q8TR19_METAC</name>
<dbReference type="AlphaFoldDB" id="Q8TR19"/>
<dbReference type="RefSeq" id="WP_011021383.1">
    <property type="nucleotide sequence ID" value="NC_003552.1"/>
</dbReference>
<sequence>MNSFIKNIASLKLHFLAKPNLSAKIRFSIENYITLLKVPSEICRDSEIGVSRSPDMQQARISFFLSGRYLPGFYLFTFRAELLGGSRK</sequence>
<dbReference type="InParanoid" id="Q8TR19"/>
<accession>Q8TR19</accession>
<dbReference type="KEGG" id="mac:MA_1365"/>
<gene>
    <name evidence="1" type="ordered locus">MA_1365</name>
</gene>
<proteinExistence type="predicted"/>
<reference evidence="1 2" key="1">
    <citation type="journal article" date="2002" name="Genome Res.">
        <title>The genome of Methanosarcina acetivorans reveals extensive metabolic and physiological diversity.</title>
        <authorList>
            <person name="Galagan J.E."/>
            <person name="Nusbaum C."/>
            <person name="Roy A."/>
            <person name="Endrizzi M.G."/>
            <person name="Macdonald P."/>
            <person name="FitzHugh W."/>
            <person name="Calvo S."/>
            <person name="Engels R."/>
            <person name="Smirnov S."/>
            <person name="Atnoor D."/>
            <person name="Brown A."/>
            <person name="Allen N."/>
            <person name="Naylor J."/>
            <person name="Stange-Thomann N."/>
            <person name="DeArellano K."/>
            <person name="Johnson R."/>
            <person name="Linton L."/>
            <person name="McEwan P."/>
            <person name="McKernan K."/>
            <person name="Talamas J."/>
            <person name="Tirrell A."/>
            <person name="Ye W."/>
            <person name="Zimmer A."/>
            <person name="Barber R.D."/>
            <person name="Cann I."/>
            <person name="Graham D.E."/>
            <person name="Grahame D.A."/>
            <person name="Guss A."/>
            <person name="Hedderich R."/>
            <person name="Ingram-Smith C."/>
            <person name="Kuettner C.H."/>
            <person name="Krzycki J.A."/>
            <person name="Leigh J.A."/>
            <person name="Li W."/>
            <person name="Liu J."/>
            <person name="Mukhopadhyay B."/>
            <person name="Reeve J.N."/>
            <person name="Smith K."/>
            <person name="Springer T.A."/>
            <person name="Umayam L.A."/>
            <person name="White O."/>
            <person name="White R.H."/>
            <person name="de Macario E.C."/>
            <person name="Ferry J.G."/>
            <person name="Jarrell K.F."/>
            <person name="Jing H."/>
            <person name="Macario A.J.L."/>
            <person name="Paulsen I."/>
            <person name="Pritchett M."/>
            <person name="Sowers K.R."/>
            <person name="Swanson R.V."/>
            <person name="Zinder S.H."/>
            <person name="Lander E."/>
            <person name="Metcalf W.W."/>
            <person name="Birren B."/>
        </authorList>
    </citation>
    <scope>NUCLEOTIDE SEQUENCE [LARGE SCALE GENOMIC DNA]</scope>
    <source>
        <strain evidence="2">ATCC 35395 / DSM 2834 / JCM 12185 / C2A</strain>
    </source>
</reference>
<dbReference type="EMBL" id="AE010299">
    <property type="protein sequence ID" value="AAM04781.1"/>
    <property type="molecule type" value="Genomic_DNA"/>
</dbReference>
<evidence type="ECO:0000313" key="1">
    <source>
        <dbReference type="EMBL" id="AAM04781.1"/>
    </source>
</evidence>
<dbReference type="Proteomes" id="UP000002487">
    <property type="component" value="Chromosome"/>
</dbReference>
<dbReference type="EnsemblBacteria" id="AAM04781">
    <property type="protein sequence ID" value="AAM04781"/>
    <property type="gene ID" value="MA_1365"/>
</dbReference>
<keyword evidence="2" id="KW-1185">Reference proteome</keyword>
<organism evidence="1 2">
    <name type="scientific">Methanosarcina acetivorans (strain ATCC 35395 / DSM 2834 / JCM 12185 / C2A)</name>
    <dbReference type="NCBI Taxonomy" id="188937"/>
    <lineage>
        <taxon>Archaea</taxon>
        <taxon>Methanobacteriati</taxon>
        <taxon>Methanobacteriota</taxon>
        <taxon>Stenosarchaea group</taxon>
        <taxon>Methanomicrobia</taxon>
        <taxon>Methanosarcinales</taxon>
        <taxon>Methanosarcinaceae</taxon>
        <taxon>Methanosarcina</taxon>
    </lineage>
</organism>
<dbReference type="GeneID" id="43446020"/>